<comment type="caution">
    <text evidence="8">The sequence shown here is derived from an EMBL/GenBank/DDBJ whole genome shotgun (WGS) entry which is preliminary data.</text>
</comment>
<feature type="binding site" evidence="6">
    <location>
        <position position="109"/>
    </location>
    <ligand>
        <name>Fe cation</name>
        <dbReference type="ChEBI" id="CHEBI:24875"/>
    </ligand>
</feature>
<evidence type="ECO:0000256" key="3">
    <source>
        <dbReference type="ARBA" id="ARBA00022723"/>
    </source>
</evidence>
<feature type="binding site" evidence="6">
    <location>
        <position position="164"/>
    </location>
    <ligand>
        <name>substrate</name>
    </ligand>
</feature>
<dbReference type="PANTHER" id="PTHR11735:SF6">
    <property type="entry name" value="TRNA N6-ADENOSINE THREONYLCARBAMOYLTRANSFERASE, MITOCHONDRIAL"/>
    <property type="match status" value="1"/>
</dbReference>
<keyword evidence="3 6" id="KW-0479">Metal-binding</keyword>
<keyword evidence="2 6" id="KW-0819">tRNA processing</keyword>
<accession>A0A538T0U0</accession>
<name>A0A538T0U0_UNCEI</name>
<feature type="binding site" evidence="6">
    <location>
        <position position="177"/>
    </location>
    <ligand>
        <name>substrate</name>
    </ligand>
</feature>
<evidence type="ECO:0000313" key="8">
    <source>
        <dbReference type="EMBL" id="TMQ57232.1"/>
    </source>
</evidence>
<evidence type="ECO:0000256" key="1">
    <source>
        <dbReference type="ARBA" id="ARBA00022679"/>
    </source>
</evidence>
<proteinExistence type="inferred from homology"/>
<dbReference type="SUPFAM" id="SSF53067">
    <property type="entry name" value="Actin-like ATPase domain"/>
    <property type="match status" value="1"/>
</dbReference>
<comment type="cofactor">
    <cofactor evidence="6">
        <name>Fe(2+)</name>
        <dbReference type="ChEBI" id="CHEBI:29033"/>
    </cofactor>
    <text evidence="6">Binds 1 Fe(2+) ion per subunit.</text>
</comment>
<feature type="binding site" evidence="6">
    <location>
        <position position="113"/>
    </location>
    <ligand>
        <name>Fe cation</name>
        <dbReference type="ChEBI" id="CHEBI:24875"/>
    </ligand>
</feature>
<dbReference type="FunFam" id="3.30.420.40:FF:000012">
    <property type="entry name" value="tRNA N6-adenosine threonylcarbamoyltransferase"/>
    <property type="match status" value="1"/>
</dbReference>
<feature type="binding site" evidence="6">
    <location>
        <position position="271"/>
    </location>
    <ligand>
        <name>substrate</name>
    </ligand>
</feature>
<dbReference type="EC" id="2.3.1.234" evidence="6"/>
<dbReference type="Gene3D" id="3.30.420.40">
    <property type="match status" value="2"/>
</dbReference>
<dbReference type="NCBIfam" id="TIGR00329">
    <property type="entry name" value="gcp_kae1"/>
    <property type="match status" value="1"/>
</dbReference>
<keyword evidence="6" id="KW-0963">Cytoplasm</keyword>
<comment type="similarity">
    <text evidence="6">Belongs to the KAE1 / TsaD family.</text>
</comment>
<evidence type="ECO:0000256" key="4">
    <source>
        <dbReference type="ARBA" id="ARBA00023315"/>
    </source>
</evidence>
<dbReference type="InterPro" id="IPR022450">
    <property type="entry name" value="TsaD"/>
</dbReference>
<dbReference type="InterPro" id="IPR043129">
    <property type="entry name" value="ATPase_NBD"/>
</dbReference>
<dbReference type="HAMAP" id="MF_01445">
    <property type="entry name" value="TsaD"/>
    <property type="match status" value="1"/>
</dbReference>
<comment type="function">
    <text evidence="6">Required for the formation of a threonylcarbamoyl group on adenosine at position 37 (t(6)A37) in tRNAs that read codons beginning with adenine. Is involved in the transfer of the threonylcarbamoyl moiety of threonylcarbamoyl-AMP (TC-AMP) to the N6 group of A37, together with TsaE and TsaB. TsaD likely plays a direct catalytic role in this reaction.</text>
</comment>
<dbReference type="AlphaFoldDB" id="A0A538T0U0"/>
<keyword evidence="4 6" id="KW-0012">Acyltransferase</keyword>
<organism evidence="8 9">
    <name type="scientific">Eiseniibacteriota bacterium</name>
    <dbReference type="NCBI Taxonomy" id="2212470"/>
    <lineage>
        <taxon>Bacteria</taxon>
        <taxon>Candidatus Eiseniibacteriota</taxon>
    </lineage>
</organism>
<evidence type="ECO:0000256" key="2">
    <source>
        <dbReference type="ARBA" id="ARBA00022694"/>
    </source>
</evidence>
<keyword evidence="1 6" id="KW-0808">Transferase</keyword>
<keyword evidence="6" id="KW-0408">Iron</keyword>
<dbReference type="InterPro" id="IPR000905">
    <property type="entry name" value="Gcp-like_dom"/>
</dbReference>
<feature type="domain" description="Gcp-like" evidence="7">
    <location>
        <begin position="23"/>
        <end position="305"/>
    </location>
</feature>
<protein>
    <recommendedName>
        <fullName evidence="6">tRNA N6-adenosine threonylcarbamoyltransferase</fullName>
        <ecNumber evidence="6">2.3.1.234</ecNumber>
    </recommendedName>
    <alternativeName>
        <fullName evidence="6">N6-L-threonylcarbamoyladenine synthase</fullName>
        <shortName evidence="6">t(6)A synthase</shortName>
    </alternativeName>
    <alternativeName>
        <fullName evidence="6">t(6)A37 threonylcarbamoyladenosine biosynthesis protein TsaD</fullName>
    </alternativeName>
    <alternativeName>
        <fullName evidence="6">tRNA threonylcarbamoyladenosine biosynthesis protein TsaD</fullName>
    </alternativeName>
</protein>
<dbReference type="PANTHER" id="PTHR11735">
    <property type="entry name" value="TRNA N6-ADENOSINE THREONYLCARBAMOYLTRANSFERASE"/>
    <property type="match status" value="1"/>
</dbReference>
<dbReference type="GO" id="GO:0061711">
    <property type="term" value="F:tRNA N(6)-L-threonylcarbamoyladenine synthase activity"/>
    <property type="evidence" value="ECO:0007669"/>
    <property type="project" value="UniProtKB-EC"/>
</dbReference>
<comment type="subcellular location">
    <subcellularLocation>
        <location evidence="6">Cytoplasm</location>
    </subcellularLocation>
</comment>
<evidence type="ECO:0000259" key="7">
    <source>
        <dbReference type="Pfam" id="PF00814"/>
    </source>
</evidence>
<feature type="binding site" evidence="6">
    <location>
        <position position="299"/>
    </location>
    <ligand>
        <name>Fe cation</name>
        <dbReference type="ChEBI" id="CHEBI:24875"/>
    </ligand>
</feature>
<reference evidence="8 9" key="1">
    <citation type="journal article" date="2019" name="Nat. Microbiol.">
        <title>Mediterranean grassland soil C-N compound turnover is dependent on rainfall and depth, and is mediated by genomically divergent microorganisms.</title>
        <authorList>
            <person name="Diamond S."/>
            <person name="Andeer P.F."/>
            <person name="Li Z."/>
            <person name="Crits-Christoph A."/>
            <person name="Burstein D."/>
            <person name="Anantharaman K."/>
            <person name="Lane K.R."/>
            <person name="Thomas B.C."/>
            <person name="Pan C."/>
            <person name="Northen T.R."/>
            <person name="Banfield J.F."/>
        </authorList>
    </citation>
    <scope>NUCLEOTIDE SEQUENCE [LARGE SCALE GENOMIC DNA]</scope>
    <source>
        <strain evidence="8">WS_5</strain>
    </source>
</reference>
<dbReference type="PRINTS" id="PR00789">
    <property type="entry name" value="OSIALOPTASE"/>
</dbReference>
<dbReference type="Pfam" id="PF00814">
    <property type="entry name" value="TsaD"/>
    <property type="match status" value="1"/>
</dbReference>
<dbReference type="EMBL" id="VBOV01000174">
    <property type="protein sequence ID" value="TMQ57232.1"/>
    <property type="molecule type" value="Genomic_DNA"/>
</dbReference>
<feature type="binding site" evidence="6">
    <location>
        <begin position="131"/>
        <end position="135"/>
    </location>
    <ligand>
        <name>substrate</name>
    </ligand>
</feature>
<comment type="catalytic activity">
    <reaction evidence="5 6">
        <text>L-threonylcarbamoyladenylate + adenosine(37) in tRNA = N(6)-L-threonylcarbamoyladenosine(37) in tRNA + AMP + H(+)</text>
        <dbReference type="Rhea" id="RHEA:37059"/>
        <dbReference type="Rhea" id="RHEA-COMP:10162"/>
        <dbReference type="Rhea" id="RHEA-COMP:10163"/>
        <dbReference type="ChEBI" id="CHEBI:15378"/>
        <dbReference type="ChEBI" id="CHEBI:73682"/>
        <dbReference type="ChEBI" id="CHEBI:74411"/>
        <dbReference type="ChEBI" id="CHEBI:74418"/>
        <dbReference type="ChEBI" id="CHEBI:456215"/>
        <dbReference type="EC" id="2.3.1.234"/>
    </reaction>
</comment>
<gene>
    <name evidence="6 8" type="primary">tsaD</name>
    <name evidence="8" type="ORF">E6K75_07275</name>
</gene>
<evidence type="ECO:0000313" key="9">
    <source>
        <dbReference type="Proteomes" id="UP000320913"/>
    </source>
</evidence>
<dbReference type="Proteomes" id="UP000320913">
    <property type="component" value="Unassembled WGS sequence"/>
</dbReference>
<evidence type="ECO:0000256" key="6">
    <source>
        <dbReference type="HAMAP-Rule" id="MF_01445"/>
    </source>
</evidence>
<dbReference type="NCBIfam" id="TIGR03723">
    <property type="entry name" value="T6A_TsaD_YgjD"/>
    <property type="match status" value="1"/>
</dbReference>
<dbReference type="GO" id="GO:0005737">
    <property type="term" value="C:cytoplasm"/>
    <property type="evidence" value="ECO:0007669"/>
    <property type="project" value="UniProtKB-SubCell"/>
</dbReference>
<evidence type="ECO:0000256" key="5">
    <source>
        <dbReference type="ARBA" id="ARBA00048117"/>
    </source>
</evidence>
<feature type="binding site" evidence="6">
    <location>
        <position position="181"/>
    </location>
    <ligand>
        <name>substrate</name>
    </ligand>
</feature>
<sequence length="336" mass="35698">MRILGIETSCDDTGAAVVEDGRILSNIVAAQDIHVEYGGVVPELASRAHITLLPRVVQQALDTAGLDIDKIDAVAVTLGPGLVGSLLVGIEFAKGLALARGIPWVGVNHVEAHLVSAGLESELTPPYIGMVASGGHTEIYHVPEPGVFHRIGSTRDDAAGEAFDKIGKLMGLEYPAGPDMDRLAREGRDDQVPLPRARLKGDTLDLSMSGLKTAAKLFLEKEPRPIPEPRLRDIAASVEKAIVDVLVERLGQALERYPARALTIAGGCACNTLLRQEATRLAASRNIQARFPSPKLCRDNGAMIAHAGHFALERGQTTPFSATAIANLDSFEPLPA</sequence>
<dbReference type="CDD" id="cd24133">
    <property type="entry name" value="ASKHA_NBD_TsaD_bac"/>
    <property type="match status" value="1"/>
</dbReference>
<dbReference type="InterPro" id="IPR017861">
    <property type="entry name" value="KAE1/TsaD"/>
</dbReference>
<dbReference type="GO" id="GO:0005506">
    <property type="term" value="F:iron ion binding"/>
    <property type="evidence" value="ECO:0007669"/>
    <property type="project" value="UniProtKB-UniRule"/>
</dbReference>
<dbReference type="GO" id="GO:0002949">
    <property type="term" value="P:tRNA threonylcarbamoyladenosine modification"/>
    <property type="evidence" value="ECO:0007669"/>
    <property type="project" value="UniProtKB-UniRule"/>
</dbReference>